<comment type="caution">
    <text evidence="2">The sequence shown here is derived from an EMBL/GenBank/DDBJ whole genome shotgun (WGS) entry which is preliminary data.</text>
</comment>
<reference evidence="2" key="1">
    <citation type="journal article" date="2015" name="Nature">
        <title>Complex archaea that bridge the gap between prokaryotes and eukaryotes.</title>
        <authorList>
            <person name="Spang A."/>
            <person name="Saw J.H."/>
            <person name="Jorgensen S.L."/>
            <person name="Zaremba-Niedzwiedzka K."/>
            <person name="Martijn J."/>
            <person name="Lind A.E."/>
            <person name="van Eijk R."/>
            <person name="Schleper C."/>
            <person name="Guy L."/>
            <person name="Ettema T.J."/>
        </authorList>
    </citation>
    <scope>NUCLEOTIDE SEQUENCE</scope>
</reference>
<dbReference type="AlphaFoldDB" id="A0A0F9QUL4"/>
<proteinExistence type="predicted"/>
<name>A0A0F9QUL4_9ZZZZ</name>
<dbReference type="Gene3D" id="2.60.40.2130">
    <property type="entry name" value="F-spondin domain"/>
    <property type="match status" value="1"/>
</dbReference>
<dbReference type="InterPro" id="IPR038678">
    <property type="entry name" value="Spondin_N_sf"/>
</dbReference>
<sequence>MRVSGDDYSILSSNHHLQEIIMKASTLTIAILLAAASQSTVAAELDLKVTNLTKGIHFTPLLITAHNNEDTLFEVATEASTALQTMAEGGNIAELVAQATAAGSDMAANPAEGLLAPAASTTATLTTTDGNEYLSLTAMMLPTNDGFVGLNSWKIPTEAGTYTINLNAYDAGTEQNNELVVEGSGAPGTPGIPAAPGGDAGTGGTGILSGDTNTSIHIHPGSLGDDDLEAGNSDLSNTVHRWLNPVAQLTVTVK</sequence>
<dbReference type="InterPro" id="IPR009465">
    <property type="entry name" value="Spondin_N"/>
</dbReference>
<accession>A0A0F9QUL4</accession>
<dbReference type="Pfam" id="PF06468">
    <property type="entry name" value="Spond_N"/>
    <property type="match status" value="1"/>
</dbReference>
<evidence type="ECO:0000259" key="1">
    <source>
        <dbReference type="Pfam" id="PF06468"/>
    </source>
</evidence>
<gene>
    <name evidence="2" type="ORF">LCGC14_1052130</name>
</gene>
<protein>
    <recommendedName>
        <fullName evidence="1">Spondin domain-containing protein</fullName>
    </recommendedName>
</protein>
<dbReference type="EMBL" id="LAZR01004406">
    <property type="protein sequence ID" value="KKN08893.1"/>
    <property type="molecule type" value="Genomic_DNA"/>
</dbReference>
<organism evidence="2">
    <name type="scientific">marine sediment metagenome</name>
    <dbReference type="NCBI Taxonomy" id="412755"/>
    <lineage>
        <taxon>unclassified sequences</taxon>
        <taxon>metagenomes</taxon>
        <taxon>ecological metagenomes</taxon>
    </lineage>
</organism>
<feature type="domain" description="Spondin" evidence="1">
    <location>
        <begin position="57"/>
        <end position="175"/>
    </location>
</feature>
<evidence type="ECO:0000313" key="2">
    <source>
        <dbReference type="EMBL" id="KKN08893.1"/>
    </source>
</evidence>
<dbReference type="NCBIfam" id="NF038123">
    <property type="entry name" value="NF038123_dom"/>
    <property type="match status" value="1"/>
</dbReference>